<organism evidence="5 6">
    <name type="scientific">Panicum miliaceum</name>
    <name type="common">Proso millet</name>
    <name type="synonym">Broomcorn millet</name>
    <dbReference type="NCBI Taxonomy" id="4540"/>
    <lineage>
        <taxon>Eukaryota</taxon>
        <taxon>Viridiplantae</taxon>
        <taxon>Streptophyta</taxon>
        <taxon>Embryophyta</taxon>
        <taxon>Tracheophyta</taxon>
        <taxon>Spermatophyta</taxon>
        <taxon>Magnoliopsida</taxon>
        <taxon>Liliopsida</taxon>
        <taxon>Poales</taxon>
        <taxon>Poaceae</taxon>
        <taxon>PACMAD clade</taxon>
        <taxon>Panicoideae</taxon>
        <taxon>Panicodae</taxon>
        <taxon>Paniceae</taxon>
        <taxon>Panicinae</taxon>
        <taxon>Panicum</taxon>
        <taxon>Panicum sect. Panicum</taxon>
    </lineage>
</organism>
<dbReference type="NCBIfam" id="TIGR01557">
    <property type="entry name" value="myb_SHAQKYF"/>
    <property type="match status" value="1"/>
</dbReference>
<dbReference type="AlphaFoldDB" id="A0A3L6S310"/>
<dbReference type="InterPro" id="IPR006447">
    <property type="entry name" value="Myb_dom_plants"/>
</dbReference>
<proteinExistence type="predicted"/>
<accession>A0A3L6S310</accession>
<name>A0A3L6S310_PANMI</name>
<keyword evidence="3" id="KW-0539">Nucleus</keyword>
<comment type="caution">
    <text evidence="5">The sequence shown here is derived from an EMBL/GenBank/DDBJ whole genome shotgun (WGS) entry which is preliminary data.</text>
</comment>
<sequence>MDKAVPKKILEAMNVDGLNRKNVASHLQKYRIYLEKLNEGTLKHSNPFVDEPQVWLGGEMPANSNMGAPESSQHHQELGRHESLPSFVGISSSSNHFTRMNSPFEFGTNSVLPTQSVQHISSQRNLGIPLQQAMVSTCQKMLCLCQCQCQCRMWADLSILAGPMQPYQVVACQVQANASFMVFLAAPLQIYQTMWCSTSQALMIGNVVIPTQMPNGGGATGNLPDGGAVDQQSLGDQVNELPVGTSATQDGAIDDMDDFSFADWI</sequence>
<dbReference type="STRING" id="4540.A0A3L6S310"/>
<protein>
    <submittedName>
        <fullName evidence="5">Two-component response regulator ORR25-like</fullName>
    </submittedName>
</protein>
<reference evidence="6" key="1">
    <citation type="journal article" date="2019" name="Nat. Commun.">
        <title>The genome of broomcorn millet.</title>
        <authorList>
            <person name="Zou C."/>
            <person name="Miki D."/>
            <person name="Li D."/>
            <person name="Tang Q."/>
            <person name="Xiao L."/>
            <person name="Rajput S."/>
            <person name="Deng P."/>
            <person name="Jia W."/>
            <person name="Huang R."/>
            <person name="Zhang M."/>
            <person name="Sun Y."/>
            <person name="Hu J."/>
            <person name="Fu X."/>
            <person name="Schnable P.S."/>
            <person name="Li F."/>
            <person name="Zhang H."/>
            <person name="Feng B."/>
            <person name="Zhu X."/>
            <person name="Liu R."/>
            <person name="Schnable J.C."/>
            <person name="Zhu J.-K."/>
            <person name="Zhang H."/>
        </authorList>
    </citation>
    <scope>NUCLEOTIDE SEQUENCE [LARGE SCALE GENOMIC DNA]</scope>
</reference>
<evidence type="ECO:0000313" key="6">
    <source>
        <dbReference type="Proteomes" id="UP000275267"/>
    </source>
</evidence>
<gene>
    <name evidence="5" type="ORF">C2845_PM09G19950</name>
</gene>
<dbReference type="GO" id="GO:0003700">
    <property type="term" value="F:DNA-binding transcription factor activity"/>
    <property type="evidence" value="ECO:0007669"/>
    <property type="project" value="InterPro"/>
</dbReference>
<dbReference type="InterPro" id="IPR044841">
    <property type="entry name" value="LUX/BOA-like"/>
</dbReference>
<keyword evidence="6" id="KW-1185">Reference proteome</keyword>
<dbReference type="EMBL" id="PQIB02000006">
    <property type="protein sequence ID" value="RLN13657.1"/>
    <property type="molecule type" value="Genomic_DNA"/>
</dbReference>
<keyword evidence="2" id="KW-0804">Transcription</keyword>
<evidence type="ECO:0000256" key="3">
    <source>
        <dbReference type="ARBA" id="ARBA00023242"/>
    </source>
</evidence>
<dbReference type="Gene3D" id="1.10.10.60">
    <property type="entry name" value="Homeodomain-like"/>
    <property type="match status" value="1"/>
</dbReference>
<dbReference type="OrthoDB" id="1113892at2759"/>
<dbReference type="SUPFAM" id="SSF46689">
    <property type="entry name" value="Homeodomain-like"/>
    <property type="match status" value="1"/>
</dbReference>
<dbReference type="GO" id="GO:0003677">
    <property type="term" value="F:DNA binding"/>
    <property type="evidence" value="ECO:0007669"/>
    <property type="project" value="InterPro"/>
</dbReference>
<evidence type="ECO:0000256" key="4">
    <source>
        <dbReference type="SAM" id="MobiDB-lite"/>
    </source>
</evidence>
<evidence type="ECO:0000313" key="5">
    <source>
        <dbReference type="EMBL" id="RLN13657.1"/>
    </source>
</evidence>
<dbReference type="GO" id="GO:0005634">
    <property type="term" value="C:nucleus"/>
    <property type="evidence" value="ECO:0007669"/>
    <property type="project" value="TreeGrafter"/>
</dbReference>
<feature type="region of interest" description="Disordered" evidence="4">
    <location>
        <begin position="60"/>
        <end position="79"/>
    </location>
</feature>
<evidence type="ECO:0000256" key="1">
    <source>
        <dbReference type="ARBA" id="ARBA00023015"/>
    </source>
</evidence>
<evidence type="ECO:0000256" key="2">
    <source>
        <dbReference type="ARBA" id="ARBA00023163"/>
    </source>
</evidence>
<dbReference type="Proteomes" id="UP000275267">
    <property type="component" value="Unassembled WGS sequence"/>
</dbReference>
<dbReference type="InterPro" id="IPR009057">
    <property type="entry name" value="Homeodomain-like_sf"/>
</dbReference>
<dbReference type="PANTHER" id="PTHR31442">
    <property type="entry name" value="HOMEODOMAIN-LIKE SUPERFAMILY PROTEIN-RELATED"/>
    <property type="match status" value="1"/>
</dbReference>
<dbReference type="PANTHER" id="PTHR31442:SF40">
    <property type="entry name" value="HOMEODOMAIN-LIKE SUPERFAMILY PROTEIN"/>
    <property type="match status" value="1"/>
</dbReference>
<keyword evidence="1" id="KW-0805">Transcription regulation</keyword>